<reference evidence="2" key="1">
    <citation type="journal article" date="2022" name="Nat. Commun.">
        <title>Chromosome evolution and the genetic basis of agronomically important traits in greater yam.</title>
        <authorList>
            <person name="Bredeson J.V."/>
            <person name="Lyons J.B."/>
            <person name="Oniyinde I.O."/>
            <person name="Okereke N.R."/>
            <person name="Kolade O."/>
            <person name="Nnabue I."/>
            <person name="Nwadili C.O."/>
            <person name="Hribova E."/>
            <person name="Parker M."/>
            <person name="Nwogha J."/>
            <person name="Shu S."/>
            <person name="Carlson J."/>
            <person name="Kariba R."/>
            <person name="Muthemba S."/>
            <person name="Knop K."/>
            <person name="Barton G.J."/>
            <person name="Sherwood A.V."/>
            <person name="Lopez-Montes A."/>
            <person name="Asiedu R."/>
            <person name="Jamnadass R."/>
            <person name="Muchugi A."/>
            <person name="Goodstein D."/>
            <person name="Egesi C.N."/>
            <person name="Featherston J."/>
            <person name="Asfaw A."/>
            <person name="Simpson G.G."/>
            <person name="Dolezel J."/>
            <person name="Hendre P.S."/>
            <person name="Van Deynze A."/>
            <person name="Kumar P.L."/>
            <person name="Obidiegwu J.E."/>
            <person name="Bhattacharjee R."/>
            <person name="Rokhsar D.S."/>
        </authorList>
    </citation>
    <scope>NUCLEOTIDE SEQUENCE [LARGE SCALE GENOMIC DNA]</scope>
    <source>
        <strain evidence="2">cv. TDa95/00328</strain>
    </source>
</reference>
<gene>
    <name evidence="1" type="ORF">IHE45_05G122700</name>
</gene>
<sequence length="47" mass="4931">MVACAAACVHETAEARPPMSLVVKVLEGDVPPENLNDGVPPMRTGRT</sequence>
<organism evidence="1 2">
    <name type="scientific">Dioscorea alata</name>
    <name type="common">Purple yam</name>
    <dbReference type="NCBI Taxonomy" id="55571"/>
    <lineage>
        <taxon>Eukaryota</taxon>
        <taxon>Viridiplantae</taxon>
        <taxon>Streptophyta</taxon>
        <taxon>Embryophyta</taxon>
        <taxon>Tracheophyta</taxon>
        <taxon>Spermatophyta</taxon>
        <taxon>Magnoliopsida</taxon>
        <taxon>Liliopsida</taxon>
        <taxon>Dioscoreales</taxon>
        <taxon>Dioscoreaceae</taxon>
        <taxon>Dioscorea</taxon>
    </lineage>
</organism>
<comment type="caution">
    <text evidence="1">The sequence shown here is derived from an EMBL/GenBank/DDBJ whole genome shotgun (WGS) entry which is preliminary data.</text>
</comment>
<dbReference type="EC" id="2.7.11.1" evidence="1"/>
<proteinExistence type="predicted"/>
<dbReference type="Proteomes" id="UP000827976">
    <property type="component" value="Chromosome 5"/>
</dbReference>
<protein>
    <submittedName>
        <fullName evidence="1">Non-specific serine/threonine protein kinase protein</fullName>
        <ecNumber evidence="1">2.7.11.1</ecNumber>
    </submittedName>
</protein>
<keyword evidence="1" id="KW-0418">Kinase</keyword>
<dbReference type="EMBL" id="CM037015">
    <property type="protein sequence ID" value="KAH7682451.1"/>
    <property type="molecule type" value="Genomic_DNA"/>
</dbReference>
<accession>A0ACB7W4T8</accession>
<keyword evidence="1" id="KW-0723">Serine/threonine-protein kinase</keyword>
<evidence type="ECO:0000313" key="2">
    <source>
        <dbReference type="Proteomes" id="UP000827976"/>
    </source>
</evidence>
<evidence type="ECO:0000313" key="1">
    <source>
        <dbReference type="EMBL" id="KAH7682451.1"/>
    </source>
</evidence>
<keyword evidence="1" id="KW-0808">Transferase</keyword>
<keyword evidence="2" id="KW-1185">Reference proteome</keyword>
<name>A0ACB7W4T8_DIOAL</name>